<keyword evidence="2" id="KW-0132">Cell division</keyword>
<feature type="compositionally biased region" description="Gly residues" evidence="3">
    <location>
        <begin position="280"/>
        <end position="289"/>
    </location>
</feature>
<dbReference type="PANTHER" id="PTHR33969:SF2">
    <property type="entry name" value="SEGREGATION AND CONDENSATION PROTEIN A"/>
    <property type="match status" value="1"/>
</dbReference>
<comment type="subunit">
    <text evidence="2">Component of a cohesin-like complex composed of ScpA, ScpB and the Smc homodimer, in which ScpA and ScpB bind to the head domain of Smc. The presence of the three proteins is required for the association of the complex with DNA.</text>
</comment>
<dbReference type="GO" id="GO:0005737">
    <property type="term" value="C:cytoplasm"/>
    <property type="evidence" value="ECO:0007669"/>
    <property type="project" value="UniProtKB-SubCell"/>
</dbReference>
<comment type="similarity">
    <text evidence="2">Belongs to the ScpA family.</text>
</comment>
<keyword evidence="2" id="KW-0131">Cell cycle</keyword>
<evidence type="ECO:0000256" key="1">
    <source>
        <dbReference type="ARBA" id="ARBA00044777"/>
    </source>
</evidence>
<dbReference type="HAMAP" id="MF_01805">
    <property type="entry name" value="ScpA"/>
    <property type="match status" value="1"/>
</dbReference>
<protein>
    <recommendedName>
        <fullName evidence="1 2">Segregation and condensation protein A</fullName>
    </recommendedName>
</protein>
<dbReference type="Pfam" id="PF02616">
    <property type="entry name" value="SMC_ScpA"/>
    <property type="match status" value="1"/>
</dbReference>
<dbReference type="PANTHER" id="PTHR33969">
    <property type="entry name" value="SEGREGATION AND CONDENSATION PROTEIN A"/>
    <property type="match status" value="1"/>
</dbReference>
<evidence type="ECO:0000313" key="5">
    <source>
        <dbReference type="Proteomes" id="UP000220102"/>
    </source>
</evidence>
<keyword evidence="5" id="KW-1185">Reference proteome</keyword>
<dbReference type="RefSeq" id="WP_098073990.1">
    <property type="nucleotide sequence ID" value="NZ_PDEQ01000001.1"/>
</dbReference>
<dbReference type="GO" id="GO:0051301">
    <property type="term" value="P:cell division"/>
    <property type="evidence" value="ECO:0007669"/>
    <property type="project" value="UniProtKB-KW"/>
</dbReference>
<keyword evidence="2" id="KW-0963">Cytoplasm</keyword>
<dbReference type="Proteomes" id="UP000220102">
    <property type="component" value="Unassembled WGS sequence"/>
</dbReference>
<comment type="function">
    <text evidence="2">Participates in chromosomal partition during cell division. May act via the formation of a condensin-like complex containing Smc and ScpB that pull DNA away from mid-cell into both cell halves.</text>
</comment>
<proteinExistence type="inferred from homology"/>
<evidence type="ECO:0000256" key="2">
    <source>
        <dbReference type="HAMAP-Rule" id="MF_01805"/>
    </source>
</evidence>
<dbReference type="GO" id="GO:0006260">
    <property type="term" value="P:DNA replication"/>
    <property type="evidence" value="ECO:0007669"/>
    <property type="project" value="UniProtKB-UniRule"/>
</dbReference>
<dbReference type="AlphaFoldDB" id="A0A2A8D2I4"/>
<dbReference type="EMBL" id="PDEQ01000001">
    <property type="protein sequence ID" value="PEN15091.1"/>
    <property type="molecule type" value="Genomic_DNA"/>
</dbReference>
<name>A0A2A8D2I4_9BACT</name>
<comment type="subcellular location">
    <subcellularLocation>
        <location evidence="2">Cytoplasm</location>
    </subcellularLocation>
    <text evidence="2">Associated with two foci at the outer edges of the nucleoid region in young cells, and at four foci within both cell halves in older cells.</text>
</comment>
<sequence length="289" mass="32897">MYRVSLQQFEGPMDLLLFFIRRDELDIYDIPIAQIADEYLAYVRLLEEIDLDGVADFIYMAALLINIKARMLLPTETTDEDGEVVDPRRELVERLLEYVRFKEASDQLAERRETVSDMYPRGEAASDRDEIQDSHDVDVDNSVYDLVKALGQMLQQAEEEEEVVHEVEPLRYSIEGQQEYVLERLMSEPRVPFSELCEGRSKPFIIATFLATLELARQQYLYVEIHTEDAIDFTLVERDEQPLIEDDPGVEIPDGVQVADDDASSTSDESERSKAPGDTAIGGDGAMTG</sequence>
<dbReference type="InterPro" id="IPR003768">
    <property type="entry name" value="ScpA"/>
</dbReference>
<dbReference type="Gene3D" id="6.10.250.2410">
    <property type="match status" value="1"/>
</dbReference>
<reference evidence="4 5" key="1">
    <citation type="submission" date="2017-10" db="EMBL/GenBank/DDBJ databases">
        <title>Draft genome of Longibacter Salinarum.</title>
        <authorList>
            <person name="Goh K.M."/>
            <person name="Shamsir M.S."/>
            <person name="Lim S.W."/>
        </authorList>
    </citation>
    <scope>NUCLEOTIDE SEQUENCE [LARGE SCALE GENOMIC DNA]</scope>
    <source>
        <strain evidence="4 5">KCTC 52045</strain>
    </source>
</reference>
<comment type="caution">
    <text evidence="4">The sequence shown here is derived from an EMBL/GenBank/DDBJ whole genome shotgun (WGS) entry which is preliminary data.</text>
</comment>
<keyword evidence="2" id="KW-0159">Chromosome partition</keyword>
<organism evidence="4 5">
    <name type="scientific">Longibacter salinarum</name>
    <dbReference type="NCBI Taxonomy" id="1850348"/>
    <lineage>
        <taxon>Bacteria</taxon>
        <taxon>Pseudomonadati</taxon>
        <taxon>Rhodothermota</taxon>
        <taxon>Rhodothermia</taxon>
        <taxon>Rhodothermales</taxon>
        <taxon>Salisaetaceae</taxon>
        <taxon>Longibacter</taxon>
    </lineage>
</organism>
<accession>A0A2A8D2I4</accession>
<evidence type="ECO:0000313" key="4">
    <source>
        <dbReference type="EMBL" id="PEN15091.1"/>
    </source>
</evidence>
<evidence type="ECO:0000256" key="3">
    <source>
        <dbReference type="SAM" id="MobiDB-lite"/>
    </source>
</evidence>
<gene>
    <name evidence="2" type="primary">scpA</name>
    <name evidence="4" type="ORF">CRI94_02040</name>
</gene>
<feature type="region of interest" description="Disordered" evidence="3">
    <location>
        <begin position="244"/>
        <end position="289"/>
    </location>
</feature>
<dbReference type="OrthoDB" id="9811016at2"/>
<dbReference type="GO" id="GO:0007059">
    <property type="term" value="P:chromosome segregation"/>
    <property type="evidence" value="ECO:0007669"/>
    <property type="project" value="UniProtKB-UniRule"/>
</dbReference>